<dbReference type="RefSeq" id="WP_209365264.1">
    <property type="nucleotide sequence ID" value="NZ_CP046956.1"/>
</dbReference>
<sequence length="169" mass="19278">MNKWKFGQLIASTLIVVFLAGCTLKAESKAFDEAMTVTDTVFKKEKPETNNELDDLAVYIPDNLEIAENTNNNLILEDGEQTYILFYNRFEPAASETNYREAEEAEDNALLESFKEKKRFGYIKISEPEGRKYELQVGTGSVKVTTLTTKNQLEQDAQMMMKMARSVSY</sequence>
<evidence type="ECO:0000256" key="1">
    <source>
        <dbReference type="SAM" id="SignalP"/>
    </source>
</evidence>
<organism evidence="2 3">
    <name type="scientific">Sediminibacillus dalangtanensis</name>
    <dbReference type="NCBI Taxonomy" id="2729421"/>
    <lineage>
        <taxon>Bacteria</taxon>
        <taxon>Bacillati</taxon>
        <taxon>Bacillota</taxon>
        <taxon>Bacilli</taxon>
        <taxon>Bacillales</taxon>
        <taxon>Bacillaceae</taxon>
        <taxon>Sediminibacillus</taxon>
    </lineage>
</organism>
<dbReference type="Proteomes" id="UP000665043">
    <property type="component" value="Chromosome"/>
</dbReference>
<dbReference type="PROSITE" id="PS51257">
    <property type="entry name" value="PROKAR_LIPOPROTEIN"/>
    <property type="match status" value="1"/>
</dbReference>
<proteinExistence type="predicted"/>
<reference evidence="2 3" key="1">
    <citation type="submission" date="2019-12" db="EMBL/GenBank/DDBJ databases">
        <title>The whole genome sequencing of a strain isolated from a Mars analog, Dalangtan Playa.</title>
        <authorList>
            <person name="Huang T."/>
        </authorList>
    </citation>
    <scope>NUCLEOTIDE SEQUENCE [LARGE SCALE GENOMIC DNA]</scope>
    <source>
        <strain evidence="2 3">DP4-553-S</strain>
    </source>
</reference>
<evidence type="ECO:0000313" key="2">
    <source>
        <dbReference type="EMBL" id="QTN00116.1"/>
    </source>
</evidence>
<keyword evidence="3" id="KW-1185">Reference proteome</keyword>
<feature type="chain" id="PRO_5045226539" description="Lipoprotein" evidence="1">
    <location>
        <begin position="27"/>
        <end position="169"/>
    </location>
</feature>
<evidence type="ECO:0008006" key="4">
    <source>
        <dbReference type="Google" id="ProtNLM"/>
    </source>
</evidence>
<gene>
    <name evidence="2" type="ORF">ERJ70_12885</name>
</gene>
<protein>
    <recommendedName>
        <fullName evidence="4">Lipoprotein</fullName>
    </recommendedName>
</protein>
<accession>A0ABX7VWX5</accession>
<evidence type="ECO:0000313" key="3">
    <source>
        <dbReference type="Proteomes" id="UP000665043"/>
    </source>
</evidence>
<dbReference type="EMBL" id="CP046956">
    <property type="protein sequence ID" value="QTN00116.1"/>
    <property type="molecule type" value="Genomic_DNA"/>
</dbReference>
<name>A0ABX7VWX5_9BACI</name>
<feature type="signal peptide" evidence="1">
    <location>
        <begin position="1"/>
        <end position="26"/>
    </location>
</feature>
<keyword evidence="1" id="KW-0732">Signal</keyword>